<evidence type="ECO:0000313" key="2">
    <source>
        <dbReference type="Proteomes" id="UP000017052"/>
    </source>
</evidence>
<gene>
    <name evidence="1" type="ORF">HMPREF0682_0021</name>
</gene>
<name>U2PGK7_9ACTN</name>
<dbReference type="EMBL" id="ACVN02000322">
    <property type="protein sequence ID" value="ERK49675.1"/>
    <property type="molecule type" value="Genomic_DNA"/>
</dbReference>
<feature type="non-terminal residue" evidence="1">
    <location>
        <position position="83"/>
    </location>
</feature>
<proteinExistence type="predicted"/>
<organism evidence="1 2">
    <name type="scientific">Propionibacterium acidifaciens F0233</name>
    <dbReference type="NCBI Taxonomy" id="553198"/>
    <lineage>
        <taxon>Bacteria</taxon>
        <taxon>Bacillati</taxon>
        <taxon>Actinomycetota</taxon>
        <taxon>Actinomycetes</taxon>
        <taxon>Propionibacteriales</taxon>
        <taxon>Propionibacteriaceae</taxon>
        <taxon>Propionibacterium</taxon>
    </lineage>
</organism>
<keyword evidence="2" id="KW-1185">Reference proteome</keyword>
<dbReference type="AlphaFoldDB" id="U2PGK7"/>
<evidence type="ECO:0000313" key="1">
    <source>
        <dbReference type="EMBL" id="ERK49675.1"/>
    </source>
</evidence>
<protein>
    <submittedName>
        <fullName evidence="1">Uncharacterized protein</fullName>
    </submittedName>
</protein>
<comment type="caution">
    <text evidence="1">The sequence shown here is derived from an EMBL/GenBank/DDBJ whole genome shotgun (WGS) entry which is preliminary data.</text>
</comment>
<sequence>MLLSEGSSLTAREFVAVLGARGIDVEVASPTRRPLASFSRWCRAVRPVPAPGDDPVGYLRALDALLAAGRCTALLATHEQAWL</sequence>
<accession>U2PGK7</accession>
<reference evidence="1" key="1">
    <citation type="submission" date="2013-08" db="EMBL/GenBank/DDBJ databases">
        <authorList>
            <person name="Durkin A.S."/>
            <person name="Haft D.R."/>
            <person name="McCorrison J."/>
            <person name="Torralba M."/>
            <person name="Gillis M."/>
            <person name="Haft D.H."/>
            <person name="Methe B."/>
            <person name="Sutton G."/>
            <person name="Nelson K.E."/>
        </authorList>
    </citation>
    <scope>NUCLEOTIDE SEQUENCE [LARGE SCALE GENOMIC DNA]</scope>
    <source>
        <strain evidence="1">F0233</strain>
    </source>
</reference>
<dbReference type="Proteomes" id="UP000017052">
    <property type="component" value="Unassembled WGS sequence"/>
</dbReference>